<feature type="chain" id="PRO_5045560524" description="N-acetylmuramoyl-L-alanine amidase family protein" evidence="4">
    <location>
        <begin position="30"/>
        <end position="237"/>
    </location>
</feature>
<proteinExistence type="predicted"/>
<evidence type="ECO:0000256" key="3">
    <source>
        <dbReference type="SAM" id="MobiDB-lite"/>
    </source>
</evidence>
<keyword evidence="4" id="KW-0732">Signal</keyword>
<feature type="region of interest" description="Disordered" evidence="3">
    <location>
        <begin position="59"/>
        <end position="92"/>
    </location>
</feature>
<dbReference type="PROSITE" id="PS51170">
    <property type="entry name" value="CW"/>
    <property type="match status" value="1"/>
</dbReference>
<dbReference type="RefSeq" id="WP_262427224.1">
    <property type="nucleotide sequence ID" value="NZ_JACRTJ010000013.1"/>
</dbReference>
<evidence type="ECO:0000256" key="2">
    <source>
        <dbReference type="PROSITE-ProRule" id="PRU00591"/>
    </source>
</evidence>
<sequence>MRDRKNGMGRQAVLAAVLAGALSMGTVSADALAFNFGPGMEDHEVIIYNGQTANNPAYDNGWSGGAGPGEVGNNPMGNQGQTEEEALSGGPNSEAAKKYLEDQERSLYIFSTYRGGTWEKLEDGKWRLLASDGQPVSSQWGYVDGKTYLLDMYGIMQTGWQMVNGKWYYLNSVGAMQTGWLLKEGKYYFLNADGSMAIGWVNSQGIWYYFDQQTGVMQTNTYVDDGRYVNAEGALVP</sequence>
<evidence type="ECO:0000256" key="4">
    <source>
        <dbReference type="SAM" id="SignalP"/>
    </source>
</evidence>
<evidence type="ECO:0000313" key="5">
    <source>
        <dbReference type="EMBL" id="MBC8598699.1"/>
    </source>
</evidence>
<dbReference type="Pfam" id="PF01473">
    <property type="entry name" value="Choline_bind_1"/>
    <property type="match status" value="1"/>
</dbReference>
<feature type="signal peptide" evidence="4">
    <location>
        <begin position="1"/>
        <end position="29"/>
    </location>
</feature>
<gene>
    <name evidence="5" type="ORF">H8708_05535</name>
</gene>
<accession>A0ABR7NRE8</accession>
<keyword evidence="1" id="KW-0677">Repeat</keyword>
<comment type="caution">
    <text evidence="5">The sequence shown here is derived from an EMBL/GenBank/DDBJ whole genome shotgun (WGS) entry which is preliminary data.</text>
</comment>
<name>A0ABR7NRE8_9FIRM</name>
<dbReference type="InterPro" id="IPR018337">
    <property type="entry name" value="Cell_wall/Cho-bd_repeat"/>
</dbReference>
<feature type="repeat" description="Cell wall-binding" evidence="2">
    <location>
        <begin position="157"/>
        <end position="176"/>
    </location>
</feature>
<reference evidence="5 6" key="1">
    <citation type="submission" date="2020-08" db="EMBL/GenBank/DDBJ databases">
        <title>Genome public.</title>
        <authorList>
            <person name="Liu C."/>
            <person name="Sun Q."/>
        </authorList>
    </citation>
    <scope>NUCLEOTIDE SEQUENCE [LARGE SCALE GENOMIC DNA]</scope>
    <source>
        <strain evidence="5 6">BX10</strain>
    </source>
</reference>
<keyword evidence="6" id="KW-1185">Reference proteome</keyword>
<dbReference type="Gene3D" id="2.10.270.10">
    <property type="entry name" value="Cholin Binding"/>
    <property type="match status" value="1"/>
</dbReference>
<dbReference type="SUPFAM" id="SSF69360">
    <property type="entry name" value="Cell wall binding repeat"/>
    <property type="match status" value="1"/>
</dbReference>
<dbReference type="Pfam" id="PF19127">
    <property type="entry name" value="Choline_bind_3"/>
    <property type="match status" value="1"/>
</dbReference>
<protein>
    <recommendedName>
        <fullName evidence="7">N-acetylmuramoyl-L-alanine amidase family protein</fullName>
    </recommendedName>
</protein>
<evidence type="ECO:0000256" key="1">
    <source>
        <dbReference type="ARBA" id="ARBA00022737"/>
    </source>
</evidence>
<evidence type="ECO:0000313" key="6">
    <source>
        <dbReference type="Proteomes" id="UP000647491"/>
    </source>
</evidence>
<dbReference type="EMBL" id="JACRTJ010000013">
    <property type="protein sequence ID" value="MBC8598699.1"/>
    <property type="molecule type" value="Genomic_DNA"/>
</dbReference>
<evidence type="ECO:0008006" key="7">
    <source>
        <dbReference type="Google" id="ProtNLM"/>
    </source>
</evidence>
<dbReference type="Proteomes" id="UP000647491">
    <property type="component" value="Unassembled WGS sequence"/>
</dbReference>
<organism evidence="5 6">
    <name type="scientific">Enterocloster hominis</name>
    <name type="common">ex Liu et al. 2021</name>
    <dbReference type="NCBI Taxonomy" id="2763663"/>
    <lineage>
        <taxon>Bacteria</taxon>
        <taxon>Bacillati</taxon>
        <taxon>Bacillota</taxon>
        <taxon>Clostridia</taxon>
        <taxon>Lachnospirales</taxon>
        <taxon>Lachnospiraceae</taxon>
        <taxon>Enterocloster</taxon>
    </lineage>
</organism>